<reference evidence="2 3" key="1">
    <citation type="journal article" date="2021" name="Elife">
        <title>Chloroplast acquisition without the gene transfer in kleptoplastic sea slugs, Plakobranchus ocellatus.</title>
        <authorList>
            <person name="Maeda T."/>
            <person name="Takahashi S."/>
            <person name="Yoshida T."/>
            <person name="Shimamura S."/>
            <person name="Takaki Y."/>
            <person name="Nagai Y."/>
            <person name="Toyoda A."/>
            <person name="Suzuki Y."/>
            <person name="Arimoto A."/>
            <person name="Ishii H."/>
            <person name="Satoh N."/>
            <person name="Nishiyama T."/>
            <person name="Hasebe M."/>
            <person name="Maruyama T."/>
            <person name="Minagawa J."/>
            <person name="Obokata J."/>
            <person name="Shigenobu S."/>
        </authorList>
    </citation>
    <scope>NUCLEOTIDE SEQUENCE [LARGE SCALE GENOMIC DNA]</scope>
</reference>
<dbReference type="Gene3D" id="3.10.100.10">
    <property type="entry name" value="Mannose-Binding Protein A, subunit A"/>
    <property type="match status" value="1"/>
</dbReference>
<name>A0AAV4EJI9_9GAST</name>
<evidence type="ECO:0000256" key="1">
    <source>
        <dbReference type="SAM" id="Phobius"/>
    </source>
</evidence>
<evidence type="ECO:0000313" key="3">
    <source>
        <dbReference type="Proteomes" id="UP000762676"/>
    </source>
</evidence>
<feature type="transmembrane region" description="Helical" evidence="1">
    <location>
        <begin position="94"/>
        <end position="115"/>
    </location>
</feature>
<accession>A0AAV4EJI9</accession>
<dbReference type="Proteomes" id="UP000762676">
    <property type="component" value="Unassembled WGS sequence"/>
</dbReference>
<keyword evidence="1" id="KW-1133">Transmembrane helix</keyword>
<dbReference type="InterPro" id="IPR016186">
    <property type="entry name" value="C-type_lectin-like/link_sf"/>
</dbReference>
<sequence length="116" mass="13776">MVLRDGDPCQFWPGSVYYDDVCYKVVQTKSSWRDGQLACEKDHRQSWMAEITSIQPIRFLSLYSSYMENKYLEEEEEAADDDYDDVDDDDDDNIVMMIVMVMVMMMIMMMMMMIIL</sequence>
<gene>
    <name evidence="2" type="ORF">ElyMa_005429900</name>
</gene>
<protein>
    <recommendedName>
        <fullName evidence="4">C-type lectin domain-containing protein</fullName>
    </recommendedName>
</protein>
<organism evidence="2 3">
    <name type="scientific">Elysia marginata</name>
    <dbReference type="NCBI Taxonomy" id="1093978"/>
    <lineage>
        <taxon>Eukaryota</taxon>
        <taxon>Metazoa</taxon>
        <taxon>Spiralia</taxon>
        <taxon>Lophotrochozoa</taxon>
        <taxon>Mollusca</taxon>
        <taxon>Gastropoda</taxon>
        <taxon>Heterobranchia</taxon>
        <taxon>Euthyneura</taxon>
        <taxon>Panpulmonata</taxon>
        <taxon>Sacoglossa</taxon>
        <taxon>Placobranchoidea</taxon>
        <taxon>Plakobranchidae</taxon>
        <taxon>Elysia</taxon>
    </lineage>
</organism>
<dbReference type="EMBL" id="BMAT01010816">
    <property type="protein sequence ID" value="GFR61283.1"/>
    <property type="molecule type" value="Genomic_DNA"/>
</dbReference>
<evidence type="ECO:0008006" key="4">
    <source>
        <dbReference type="Google" id="ProtNLM"/>
    </source>
</evidence>
<dbReference type="SUPFAM" id="SSF56436">
    <property type="entry name" value="C-type lectin-like"/>
    <property type="match status" value="1"/>
</dbReference>
<dbReference type="InterPro" id="IPR016187">
    <property type="entry name" value="CTDL_fold"/>
</dbReference>
<keyword evidence="3" id="KW-1185">Reference proteome</keyword>
<keyword evidence="1" id="KW-0812">Transmembrane</keyword>
<proteinExistence type="predicted"/>
<evidence type="ECO:0000313" key="2">
    <source>
        <dbReference type="EMBL" id="GFR61283.1"/>
    </source>
</evidence>
<comment type="caution">
    <text evidence="2">The sequence shown here is derived from an EMBL/GenBank/DDBJ whole genome shotgun (WGS) entry which is preliminary data.</text>
</comment>
<dbReference type="AlphaFoldDB" id="A0AAV4EJI9"/>
<keyword evidence="1" id="KW-0472">Membrane</keyword>